<gene>
    <name evidence="2" type="ORF">MUK42_30456</name>
</gene>
<keyword evidence="3" id="KW-1185">Reference proteome</keyword>
<feature type="region of interest" description="Disordered" evidence="1">
    <location>
        <begin position="158"/>
        <end position="295"/>
    </location>
</feature>
<dbReference type="OrthoDB" id="337575at2759"/>
<dbReference type="AlphaFoldDB" id="A0A9E7FH27"/>
<evidence type="ECO:0000313" key="2">
    <source>
        <dbReference type="EMBL" id="URD94987.1"/>
    </source>
</evidence>
<dbReference type="Proteomes" id="UP001055439">
    <property type="component" value="Chromosome 4"/>
</dbReference>
<feature type="region of interest" description="Disordered" evidence="1">
    <location>
        <begin position="1"/>
        <end position="97"/>
    </location>
</feature>
<name>A0A9E7FH27_9LILI</name>
<protein>
    <submittedName>
        <fullName evidence="2">E3 ubiquitin-protein ligase</fullName>
    </submittedName>
</protein>
<proteinExistence type="predicted"/>
<feature type="compositionally biased region" description="Pro residues" evidence="1">
    <location>
        <begin position="20"/>
        <end position="33"/>
    </location>
</feature>
<evidence type="ECO:0000313" key="3">
    <source>
        <dbReference type="Proteomes" id="UP001055439"/>
    </source>
</evidence>
<reference evidence="2" key="1">
    <citation type="submission" date="2022-05" db="EMBL/GenBank/DDBJ databases">
        <title>The Musa troglodytarum L. genome provides insights into the mechanism of non-climacteric behaviour and enrichment of carotenoids.</title>
        <authorList>
            <person name="Wang J."/>
        </authorList>
    </citation>
    <scope>NUCLEOTIDE SEQUENCE</scope>
    <source>
        <tissue evidence="2">Leaf</tissue>
    </source>
</reference>
<evidence type="ECO:0000256" key="1">
    <source>
        <dbReference type="SAM" id="MobiDB-lite"/>
    </source>
</evidence>
<sequence>MPAQKRPLTPPPSDDQLPAPDEPPPSPLPPPPLSGQQQQKQEPEKEDAGAGEADEGKAPAETPLAQDDSDGGSGGGQSSNEDVEEAEKPENNECPACRTHCASRRSLRDDPNYDALIATLYPDIDKYEEEELAFHEEEKSRNKKIQAYITETFRRQSEALGRRRSTAKAAAIFGRKPQGSYRNHLRGRGRSIGGEAAAAGSDEEEEEANGNDVTKDTSSADEPSPEPRPKRCKRWGAPRSSPARTVGSGDVGSEENDDFEVNREPLGTSPLQVAWGKNGTRSQTRHSSTSGLNGRLVKGGRMAKLVDYLRNLDEADDEFDVHLTLVPLDDENMPNLERPYLCCRPTLSIRHLCQFIALQTSVQAEEVEMYARKPQCRNLAVGASDSMDEASTDPCIGLQMLEGQESLAAICASFTSDRGEMVLVYRRKIQG</sequence>
<dbReference type="EMBL" id="CP097506">
    <property type="protein sequence ID" value="URD94987.1"/>
    <property type="molecule type" value="Genomic_DNA"/>
</dbReference>
<dbReference type="InterPro" id="IPR044592">
    <property type="entry name" value="RING1A/B"/>
</dbReference>
<feature type="compositionally biased region" description="Polar residues" evidence="1">
    <location>
        <begin position="279"/>
        <end position="292"/>
    </location>
</feature>
<dbReference type="PANTHER" id="PTHR46537">
    <property type="entry name" value="OS11G0578200 PROTEIN"/>
    <property type="match status" value="1"/>
</dbReference>
<accession>A0A9E7FH27</accession>
<dbReference type="PANTHER" id="PTHR46537:SF3">
    <property type="entry name" value="E3 UBIQUITIN-PROTEIN LIGASE RING1A"/>
    <property type="match status" value="1"/>
</dbReference>
<feature type="compositionally biased region" description="Basic and acidic residues" evidence="1">
    <location>
        <begin position="41"/>
        <end position="58"/>
    </location>
</feature>
<organism evidence="2 3">
    <name type="scientific">Musa troglodytarum</name>
    <name type="common">fe'i banana</name>
    <dbReference type="NCBI Taxonomy" id="320322"/>
    <lineage>
        <taxon>Eukaryota</taxon>
        <taxon>Viridiplantae</taxon>
        <taxon>Streptophyta</taxon>
        <taxon>Embryophyta</taxon>
        <taxon>Tracheophyta</taxon>
        <taxon>Spermatophyta</taxon>
        <taxon>Magnoliopsida</taxon>
        <taxon>Liliopsida</taxon>
        <taxon>Zingiberales</taxon>
        <taxon>Musaceae</taxon>
        <taxon>Musa</taxon>
    </lineage>
</organism>